<keyword evidence="4" id="KW-1185">Reference proteome</keyword>
<name>A0A833WF87_PHYIN</name>
<gene>
    <name evidence="2" type="ORF">GN244_ATG08057</name>
    <name evidence="3" type="ORF">GN958_ATG21051</name>
</gene>
<dbReference type="Proteomes" id="UP000704712">
    <property type="component" value="Unassembled WGS sequence"/>
</dbReference>
<accession>A0A833WF87</accession>
<evidence type="ECO:0000313" key="4">
    <source>
        <dbReference type="Proteomes" id="UP000602510"/>
    </source>
</evidence>
<dbReference type="AlphaFoldDB" id="A0A833WF87"/>
<reference evidence="2" key="1">
    <citation type="submission" date="2020-04" db="EMBL/GenBank/DDBJ databases">
        <title>Hybrid Assembly of Korean Phytophthora infestans isolates.</title>
        <authorList>
            <person name="Prokchorchik M."/>
            <person name="Lee Y."/>
            <person name="Seo J."/>
            <person name="Cho J.-H."/>
            <person name="Park Y.-E."/>
            <person name="Jang D.-C."/>
            <person name="Im J.-S."/>
            <person name="Choi J.-G."/>
            <person name="Park H.-J."/>
            <person name="Lee G.-B."/>
            <person name="Lee Y.-G."/>
            <person name="Hong S.-Y."/>
            <person name="Cho K."/>
            <person name="Sohn K.H."/>
        </authorList>
    </citation>
    <scope>NUCLEOTIDE SEQUENCE</scope>
    <source>
        <strain evidence="2">KR_1_A1</strain>
        <strain evidence="3">KR_2_A2</strain>
    </source>
</reference>
<protein>
    <submittedName>
        <fullName evidence="2">Uncharacterized protein</fullName>
    </submittedName>
</protein>
<dbReference type="EMBL" id="JAACNO010002931">
    <property type="protein sequence ID" value="KAF4129748.1"/>
    <property type="molecule type" value="Genomic_DNA"/>
</dbReference>
<feature type="transmembrane region" description="Helical" evidence="1">
    <location>
        <begin position="21"/>
        <end position="40"/>
    </location>
</feature>
<feature type="transmembrane region" description="Helical" evidence="1">
    <location>
        <begin position="46"/>
        <end position="64"/>
    </location>
</feature>
<organism evidence="2 4">
    <name type="scientific">Phytophthora infestans</name>
    <name type="common">Potato late blight agent</name>
    <name type="synonym">Botrytis infestans</name>
    <dbReference type="NCBI Taxonomy" id="4787"/>
    <lineage>
        <taxon>Eukaryota</taxon>
        <taxon>Sar</taxon>
        <taxon>Stramenopiles</taxon>
        <taxon>Oomycota</taxon>
        <taxon>Peronosporomycetes</taxon>
        <taxon>Peronosporales</taxon>
        <taxon>Peronosporaceae</taxon>
        <taxon>Phytophthora</taxon>
    </lineage>
</organism>
<keyword evidence="1" id="KW-0812">Transmembrane</keyword>
<keyword evidence="1" id="KW-1133">Transmembrane helix</keyword>
<comment type="caution">
    <text evidence="2">The sequence shown here is derived from an EMBL/GenBank/DDBJ whole genome shotgun (WGS) entry which is preliminary data.</text>
</comment>
<keyword evidence="1" id="KW-0472">Membrane</keyword>
<sequence>MRQRQRRRPPKIASSSNHWKNIIAFWMLTMTEAIDVLFHITTTPRVRLLGTSVMAVVSRVYLVVARGRRR</sequence>
<proteinExistence type="predicted"/>
<evidence type="ECO:0000313" key="2">
    <source>
        <dbReference type="EMBL" id="KAF4039772.1"/>
    </source>
</evidence>
<dbReference type="Proteomes" id="UP000602510">
    <property type="component" value="Unassembled WGS sequence"/>
</dbReference>
<evidence type="ECO:0000256" key="1">
    <source>
        <dbReference type="SAM" id="Phobius"/>
    </source>
</evidence>
<evidence type="ECO:0000313" key="3">
    <source>
        <dbReference type="EMBL" id="KAF4129748.1"/>
    </source>
</evidence>
<dbReference type="EMBL" id="WSZM01000166">
    <property type="protein sequence ID" value="KAF4039772.1"/>
    <property type="molecule type" value="Genomic_DNA"/>
</dbReference>